<dbReference type="RefSeq" id="WP_169564726.1">
    <property type="nucleotide sequence ID" value="NZ_JAAXYH010000008.1"/>
</dbReference>
<dbReference type="AlphaFoldDB" id="A0A972FTM9"/>
<protein>
    <submittedName>
        <fullName evidence="1">Uncharacterized protein</fullName>
    </submittedName>
</protein>
<name>A0A972FTM9_9GAMM</name>
<keyword evidence="2" id="KW-1185">Reference proteome</keyword>
<dbReference type="Proteomes" id="UP000737113">
    <property type="component" value="Unassembled WGS sequence"/>
</dbReference>
<accession>A0A972FTM9</accession>
<comment type="caution">
    <text evidence="1">The sequence shown here is derived from an EMBL/GenBank/DDBJ whole genome shotgun (WGS) entry which is preliminary data.</text>
</comment>
<evidence type="ECO:0000313" key="1">
    <source>
        <dbReference type="EMBL" id="NMH66003.1"/>
    </source>
</evidence>
<dbReference type="EMBL" id="JAAXYH010000008">
    <property type="protein sequence ID" value="NMH66003.1"/>
    <property type="molecule type" value="Genomic_DNA"/>
</dbReference>
<organism evidence="1 2">
    <name type="scientific">Shewanella salipaludis</name>
    <dbReference type="NCBI Taxonomy" id="2723052"/>
    <lineage>
        <taxon>Bacteria</taxon>
        <taxon>Pseudomonadati</taxon>
        <taxon>Pseudomonadota</taxon>
        <taxon>Gammaproteobacteria</taxon>
        <taxon>Alteromonadales</taxon>
        <taxon>Shewanellaceae</taxon>
        <taxon>Shewanella</taxon>
    </lineage>
</organism>
<sequence>MDITELERKIRDFINSPRRQSTLLNKRAGWNKLCSSLDLIGDTELAIAAYPSLCKTEGDGAAYLIVYGILQTLLLQQDAATHIADVLDIKIKLPKELQQIRMIRNSAAGHPGMQKEKGFVKSCFISRFSLSPLSFELMTAYSDEKDYEMSHVVIPKLLETQNIYLGELLEKVIKELETQEMEHREKHKDVKLAECFPHTISYFFSKIFEASFNSSAFSLGAIHVKCIQDCLDDFQSKLEQRGEWDVYDSVNYHYELIAYPMSELKAYFDGSSETKLNDKDVYIFASFVSEQIKTLEVIAKEIDEEYESKS</sequence>
<proteinExistence type="predicted"/>
<gene>
    <name evidence="1" type="ORF">HC757_12615</name>
</gene>
<evidence type="ECO:0000313" key="2">
    <source>
        <dbReference type="Proteomes" id="UP000737113"/>
    </source>
</evidence>
<reference evidence="1" key="1">
    <citation type="submission" date="2020-04" db="EMBL/GenBank/DDBJ databases">
        <title>Description of Shewanella salipaludis sp. nov., isolated from a salt marsh.</title>
        <authorList>
            <person name="Park S."/>
            <person name="Yoon J.-H."/>
        </authorList>
    </citation>
    <scope>NUCLEOTIDE SEQUENCE</scope>
    <source>
        <strain evidence="1">SHSM-M6</strain>
    </source>
</reference>